<proteinExistence type="predicted"/>
<dbReference type="Proteomes" id="UP000027456">
    <property type="component" value="Unassembled WGS sequence"/>
</dbReference>
<reference evidence="2 3" key="1">
    <citation type="submission" date="2013-12" db="EMBL/GenBank/DDBJ databases">
        <authorList>
            <person name="Cubeta M."/>
            <person name="Pakala S."/>
            <person name="Fedorova N."/>
            <person name="Thomas E."/>
            <person name="Dean R."/>
            <person name="Jabaji S."/>
            <person name="Neate S."/>
            <person name="Toda T."/>
            <person name="Tavantzis S."/>
            <person name="Vilgalys R."/>
            <person name="Bharathan N."/>
            <person name="Pakala S."/>
            <person name="Losada L.S."/>
            <person name="Zafar N."/>
            <person name="Nierman W."/>
        </authorList>
    </citation>
    <scope>NUCLEOTIDE SEQUENCE [LARGE SCALE GENOMIC DNA]</scope>
    <source>
        <strain evidence="2 3">123E</strain>
    </source>
</reference>
<feature type="domain" description="SAP" evidence="1">
    <location>
        <begin position="493"/>
        <end position="527"/>
    </location>
</feature>
<accession>A0A074SE44</accession>
<comment type="caution">
    <text evidence="2">The sequence shown here is derived from an EMBL/GenBank/DDBJ whole genome shotgun (WGS) entry which is preliminary data.</text>
</comment>
<protein>
    <submittedName>
        <fullName evidence="2">Transposase family Tnp2 protein</fullName>
    </submittedName>
</protein>
<name>A0A074SE44_9AGAM</name>
<organism evidence="2 3">
    <name type="scientific">Rhizoctonia solani 123E</name>
    <dbReference type="NCBI Taxonomy" id="1423351"/>
    <lineage>
        <taxon>Eukaryota</taxon>
        <taxon>Fungi</taxon>
        <taxon>Dikarya</taxon>
        <taxon>Basidiomycota</taxon>
        <taxon>Agaricomycotina</taxon>
        <taxon>Agaricomycetes</taxon>
        <taxon>Cantharellales</taxon>
        <taxon>Ceratobasidiaceae</taxon>
        <taxon>Rhizoctonia</taxon>
    </lineage>
</organism>
<dbReference type="EMBL" id="AZST01000545">
    <property type="protein sequence ID" value="KEP48257.1"/>
    <property type="molecule type" value="Genomic_DNA"/>
</dbReference>
<dbReference type="InterPro" id="IPR036361">
    <property type="entry name" value="SAP_dom_sf"/>
</dbReference>
<sequence>MQTHRSPAFLQQHIRNIPTTLPTALHQLNLSPKFDIYACCPQCSRLYPQPSPQTELPVTCNARNLDGLECGVSLSTTHRRGNISWQRPILRYSHMRFETWISEMLMCPGMEDSFEAGRPNLKPGSAMANVWDAPYVCAFPNPDQPSFMDAPEDELRLIMMLHYDYFNPFGLMAAGKNRSVGCFFMICLNLPPDCRYNASNAYLVSMIPGPSEPKLENQPMFVGPIVNDMMELYSTGIWISRTHKYPNGRRVRAAIAIKSMDTPAARGAGGFATHSHTRFCHACNATLDKIDCTCLQHFQLRNNESHRAQVSHWGNAKSIKDQKKIYDLYGVRWVDWLKFPWWNPTDVIVVGPMHWSKNILDKQLRQNMAWNWTIPAGLPEDIPSSIQPITELEYHWGSRAFLCLDEANFQKAGLTAPLIHYLCRQRNIYEAGLSSLRLIKDLNQWQRTHSLISEDGSRTPYAIQKFGDGTDIPLARAHFYVSKIPAASISSVSQHTRILDLKQLCKDQNLDIQGSKEELIKRLQASFANVRVPNMPDVAPPTKSNKNSQTTSLLGFEVLDQIQRDMEQTTLPSWIKYPPINFATVDHGTLQAEEMKSLAMVSFTITLVRLWGQHNSDPQLRYRLDHFLNLMIAVCILALQSITELDISAFEIHYDAYLQGLKSLYPACTSVPVQHFGLHIPHYLRALGPSTRYTESTCEQFIGMFRKITTNFKFGDLELTLHREFVMGSRLKGLFECEGFTTPLDEFGEVVQEFLQKHIPSQSKQTWKATHPSEPTFVSDSVYDALQAWSHSWSAPALPRRLYICSRIRLANVTYAPYTTSKGDSRILFNPPGQNIVALLPGQIEFILKEPEGATGESRIVLLVRPFQSLTAEDSLHDLYANHPLIGSAGAGFAQLYYEEMANETYLIEPRNLVSHIATCPFTDPETTISRKALVILSLDLVSLPILILPTASDLYF</sequence>
<dbReference type="Pfam" id="PF02992">
    <property type="entry name" value="Transposase_21"/>
    <property type="match status" value="1"/>
</dbReference>
<dbReference type="SUPFAM" id="SSF68906">
    <property type="entry name" value="SAP domain"/>
    <property type="match status" value="1"/>
</dbReference>
<dbReference type="InterPro" id="IPR003034">
    <property type="entry name" value="SAP_dom"/>
</dbReference>
<keyword evidence="3" id="KW-1185">Reference proteome</keyword>
<evidence type="ECO:0000313" key="2">
    <source>
        <dbReference type="EMBL" id="KEP48257.1"/>
    </source>
</evidence>
<dbReference type="AlphaFoldDB" id="A0A074SE44"/>
<dbReference type="Gene3D" id="1.10.720.30">
    <property type="entry name" value="SAP domain"/>
    <property type="match status" value="1"/>
</dbReference>
<dbReference type="STRING" id="1423351.A0A074SE44"/>
<evidence type="ECO:0000259" key="1">
    <source>
        <dbReference type="SMART" id="SM00513"/>
    </source>
</evidence>
<dbReference type="HOGENOM" id="CLU_002101_0_0_1"/>
<dbReference type="OrthoDB" id="3248986at2759"/>
<gene>
    <name evidence="2" type="ORF">V565_129360</name>
</gene>
<dbReference type="SMART" id="SM00513">
    <property type="entry name" value="SAP"/>
    <property type="match status" value="1"/>
</dbReference>
<dbReference type="InterPro" id="IPR004242">
    <property type="entry name" value="Transposase_21"/>
</dbReference>
<evidence type="ECO:0000313" key="3">
    <source>
        <dbReference type="Proteomes" id="UP000027456"/>
    </source>
</evidence>
<dbReference type="Pfam" id="PF02037">
    <property type="entry name" value="SAP"/>
    <property type="match status" value="1"/>
</dbReference>